<dbReference type="RefSeq" id="WP_115280695.1">
    <property type="nucleotide sequence ID" value="NZ_AP022600.1"/>
</dbReference>
<name>A0A378TM55_9MYCO</name>
<proteinExistence type="predicted"/>
<sequence length="161" mass="17455">MTQRGVGVEVVRVWLTEASWQTHRELNGLDSTRYPVIVQLSRPLDPFEAVALDRLGALVRQIPDQPGLGMIADTTLPLVKNSMFRIQRELADALALAVRLRDAAAAADLQMARLVNDINTELGAQRLPEPPAIAASPDPALEPAARILTRAYEDGTLSIGA</sequence>
<keyword evidence="2" id="KW-1185">Reference proteome</keyword>
<gene>
    <name evidence="1" type="ORF">NCTC10821_05433</name>
</gene>
<evidence type="ECO:0000313" key="1">
    <source>
        <dbReference type="EMBL" id="STZ61872.1"/>
    </source>
</evidence>
<organism evidence="1 2">
    <name type="scientific">Mycolicibacterium tokaiense</name>
    <dbReference type="NCBI Taxonomy" id="39695"/>
    <lineage>
        <taxon>Bacteria</taxon>
        <taxon>Bacillati</taxon>
        <taxon>Actinomycetota</taxon>
        <taxon>Actinomycetes</taxon>
        <taxon>Mycobacteriales</taxon>
        <taxon>Mycobacteriaceae</taxon>
        <taxon>Mycolicibacterium</taxon>
    </lineage>
</organism>
<reference evidence="1 2" key="1">
    <citation type="submission" date="2018-06" db="EMBL/GenBank/DDBJ databases">
        <authorList>
            <consortium name="Pathogen Informatics"/>
            <person name="Doyle S."/>
        </authorList>
    </citation>
    <scope>NUCLEOTIDE SEQUENCE [LARGE SCALE GENOMIC DNA]</scope>
    <source>
        <strain evidence="1 2">NCTC10821</strain>
    </source>
</reference>
<dbReference type="OrthoDB" id="10018541at2"/>
<accession>A0A378TM55</accession>
<evidence type="ECO:0000313" key="2">
    <source>
        <dbReference type="Proteomes" id="UP000254978"/>
    </source>
</evidence>
<dbReference type="EMBL" id="UGQT01000001">
    <property type="protein sequence ID" value="STZ61872.1"/>
    <property type="molecule type" value="Genomic_DNA"/>
</dbReference>
<protein>
    <submittedName>
        <fullName evidence="1">Uncharacterized protein</fullName>
    </submittedName>
</protein>
<dbReference type="AlphaFoldDB" id="A0A378TM55"/>
<dbReference type="Proteomes" id="UP000254978">
    <property type="component" value="Unassembled WGS sequence"/>
</dbReference>